<dbReference type="GO" id="GO:0008233">
    <property type="term" value="F:peptidase activity"/>
    <property type="evidence" value="ECO:0007669"/>
    <property type="project" value="UniProtKB-KW"/>
</dbReference>
<dbReference type="EMBL" id="UGXD01000002">
    <property type="protein sequence ID" value="SUG34474.1"/>
    <property type="molecule type" value="Genomic_DNA"/>
</dbReference>
<accession>A0A379T1T1</accession>
<keyword evidence="1" id="KW-1133">Transmembrane helix</keyword>
<evidence type="ECO:0000256" key="1">
    <source>
        <dbReference type="SAM" id="Phobius"/>
    </source>
</evidence>
<keyword evidence="2" id="KW-0378">Hydrolase</keyword>
<organism evidence="2 3">
    <name type="scientific">Salmonella enterica subsp. arizonae</name>
    <dbReference type="NCBI Taxonomy" id="59203"/>
    <lineage>
        <taxon>Bacteria</taxon>
        <taxon>Pseudomonadati</taxon>
        <taxon>Pseudomonadota</taxon>
        <taxon>Gammaproteobacteria</taxon>
        <taxon>Enterobacterales</taxon>
        <taxon>Enterobacteriaceae</taxon>
        <taxon>Salmonella</taxon>
    </lineage>
</organism>
<feature type="transmembrane region" description="Helical" evidence="1">
    <location>
        <begin position="55"/>
        <end position="72"/>
    </location>
</feature>
<dbReference type="Proteomes" id="UP000254762">
    <property type="component" value="Unassembled WGS sequence"/>
</dbReference>
<keyword evidence="1" id="KW-0812">Transmembrane</keyword>
<reference evidence="2 3" key="1">
    <citation type="submission" date="2018-06" db="EMBL/GenBank/DDBJ databases">
        <authorList>
            <consortium name="Pathogen Informatics"/>
            <person name="Doyle S."/>
        </authorList>
    </citation>
    <scope>NUCLEOTIDE SEQUENCE [LARGE SCALE GENOMIC DNA]</scope>
    <source>
        <strain evidence="2 3">NCTC7304</strain>
    </source>
</reference>
<sequence>MIAMILVHPHIFWLSLGGLLLAAEMLGGNGYMLWSGVAAAITGLTVWLLPLGWEWQGVLFAALTLLAAWLWWRWLARRVREQKPTDRRLNQRGNSW</sequence>
<gene>
    <name evidence="2" type="primary">ybbJ</name>
    <name evidence="2" type="ORF">NCTC7304_03994</name>
</gene>
<evidence type="ECO:0000313" key="3">
    <source>
        <dbReference type="Proteomes" id="UP000254762"/>
    </source>
</evidence>
<dbReference type="GO" id="GO:0006508">
    <property type="term" value="P:proteolysis"/>
    <property type="evidence" value="ECO:0007669"/>
    <property type="project" value="UniProtKB-KW"/>
</dbReference>
<name>A0A379T1T1_SALER</name>
<keyword evidence="1" id="KW-0472">Membrane</keyword>
<evidence type="ECO:0000313" key="2">
    <source>
        <dbReference type="EMBL" id="SUG34474.1"/>
    </source>
</evidence>
<dbReference type="AlphaFoldDB" id="A0A379T1T1"/>
<protein>
    <submittedName>
        <fullName evidence="2">Activity regulator of membraneprotease YbbK</fullName>
    </submittedName>
</protein>
<keyword evidence="2" id="KW-0645">Protease</keyword>
<proteinExistence type="predicted"/>